<name>A0A699HDA0_TANCI</name>
<accession>A0A699HDA0</accession>
<feature type="compositionally biased region" description="Basic and acidic residues" evidence="2">
    <location>
        <begin position="891"/>
        <end position="913"/>
    </location>
</feature>
<feature type="non-terminal residue" evidence="3">
    <location>
        <position position="1"/>
    </location>
</feature>
<dbReference type="AlphaFoldDB" id="A0A699HDA0"/>
<feature type="region of interest" description="Disordered" evidence="2">
    <location>
        <begin position="291"/>
        <end position="351"/>
    </location>
</feature>
<feature type="compositionally biased region" description="Acidic residues" evidence="2">
    <location>
        <begin position="1"/>
        <end position="40"/>
    </location>
</feature>
<gene>
    <name evidence="3" type="ORF">Tci_372131</name>
</gene>
<keyword evidence="1" id="KW-0175">Coiled coil</keyword>
<feature type="coiled-coil region" evidence="1">
    <location>
        <begin position="757"/>
        <end position="791"/>
    </location>
</feature>
<proteinExistence type="predicted"/>
<feature type="compositionally biased region" description="Basic and acidic residues" evidence="2">
    <location>
        <begin position="313"/>
        <end position="332"/>
    </location>
</feature>
<dbReference type="EMBL" id="BKCJ010144698">
    <property type="protein sequence ID" value="GEY00157.1"/>
    <property type="molecule type" value="Genomic_DNA"/>
</dbReference>
<feature type="region of interest" description="Disordered" evidence="2">
    <location>
        <begin position="1"/>
        <end position="97"/>
    </location>
</feature>
<organism evidence="3">
    <name type="scientific">Tanacetum cinerariifolium</name>
    <name type="common">Dalmatian daisy</name>
    <name type="synonym">Chrysanthemum cinerariifolium</name>
    <dbReference type="NCBI Taxonomy" id="118510"/>
    <lineage>
        <taxon>Eukaryota</taxon>
        <taxon>Viridiplantae</taxon>
        <taxon>Streptophyta</taxon>
        <taxon>Embryophyta</taxon>
        <taxon>Tracheophyta</taxon>
        <taxon>Spermatophyta</taxon>
        <taxon>Magnoliopsida</taxon>
        <taxon>eudicotyledons</taxon>
        <taxon>Gunneridae</taxon>
        <taxon>Pentapetalae</taxon>
        <taxon>asterids</taxon>
        <taxon>campanulids</taxon>
        <taxon>Asterales</taxon>
        <taxon>Asteraceae</taxon>
        <taxon>Asteroideae</taxon>
        <taxon>Anthemideae</taxon>
        <taxon>Anthemidinae</taxon>
        <taxon>Tanacetum</taxon>
    </lineage>
</organism>
<sequence length="913" mass="103133">AQDDDDDQENANKDDDEEGDDDDDQEEGSDDEQASDEEGEEFIHPSLSTHDEEETRDEESFDPIPKTPKNMDDEGNGEENIGMNVGREEGQDEEDEEDELYIDVNINLGRGVQMVDVHTTQEFEDSHVTLTPMDAQTLTSVAPLLVSAPTLTPSTIATSDRLCDEAQAENEEFLKTIDENMQEIIKEQVKEQAKVQVSKILPKIEQTMNEQLEAKVLTRSSNSSKTSYAIAADLSEMELKKILIEKMEGNKSIHRSNEQRNLYKALVEAYESDKIILDTYRDIVTLKRRRDDDADKDEEPSVGSDRGSKRRREGKEPESSSALKEKTTHEMEEPSYPEFETGADDQPIVEPSQHPEWFSQQKKHPTPDRDWNRTFPATHESIQPWISELAKQTDSSSYFNELMDTPMDFSAFLMNRLKVDTLTLELLARPTYELMKGSCKRQQYPHNLLKPLPLIPNTRGHRVIPFDHFINNDLEYLRGGASSRKYTTSVNKTKAADYGHIKWIEDLNVYKKHRNPKACGRPSTRCRKLLEEAQPYKAGYNKDKQNRLMQIDELYKFSVGKLTDVCTALDDRLKGIRMKYLPQTIWRKSDKERVATMIQEIDKQLKTRRIMRSLERGPASSMWPTSLGVTSKARANPQLSSGNDASVAFIAKADPGNFTPRLETVLTQPITGKGASLVASQIKEETSNTIQLEDLAKLVSHVQPRFNDMDSPEDDTVIVVNDSDEDKDDEVYATKNVETKDTLIPKSSSPSSLPTKLNDLSSKFNDLTEEVKGLKNQVQKLEIKLLGALKKIPPKLEDFTKTVTSLTSQVAELKIFQWELPAEFLTVPSQVKMVQAKLKTLYALPIAAVPRAVEIADSPVSTSIGQDTPSSSIPSTQDQEHSLIISQGVKESPKTPLFHDDPLHKFLHEDSTS</sequence>
<evidence type="ECO:0000256" key="1">
    <source>
        <dbReference type="SAM" id="Coils"/>
    </source>
</evidence>
<feature type="compositionally biased region" description="Polar residues" evidence="2">
    <location>
        <begin position="860"/>
        <end position="877"/>
    </location>
</feature>
<reference evidence="3" key="1">
    <citation type="journal article" date="2019" name="Sci. Rep.">
        <title>Draft genome of Tanacetum cinerariifolium, the natural source of mosquito coil.</title>
        <authorList>
            <person name="Yamashiro T."/>
            <person name="Shiraishi A."/>
            <person name="Satake H."/>
            <person name="Nakayama K."/>
        </authorList>
    </citation>
    <scope>NUCLEOTIDE SEQUENCE</scope>
</reference>
<evidence type="ECO:0000256" key="2">
    <source>
        <dbReference type="SAM" id="MobiDB-lite"/>
    </source>
</evidence>
<comment type="caution">
    <text evidence="3">The sequence shown here is derived from an EMBL/GenBank/DDBJ whole genome shotgun (WGS) entry which is preliminary data.</text>
</comment>
<evidence type="ECO:0000313" key="3">
    <source>
        <dbReference type="EMBL" id="GEY00157.1"/>
    </source>
</evidence>
<protein>
    <submittedName>
        <fullName evidence="3">Uncharacterized protein</fullName>
    </submittedName>
</protein>
<feature type="region of interest" description="Disordered" evidence="2">
    <location>
        <begin position="860"/>
        <end position="913"/>
    </location>
</feature>
<feature type="compositionally biased region" description="Acidic residues" evidence="2">
    <location>
        <begin position="51"/>
        <end position="61"/>
    </location>
</feature>